<proteinExistence type="predicted"/>
<gene>
    <name evidence="2" type="ORF">PN36_24295</name>
    <name evidence="1" type="ORF">PN36_31270</name>
</gene>
<name>A0A4E0QRT2_9GAMM</name>
<evidence type="ECO:0000313" key="3">
    <source>
        <dbReference type="Proteomes" id="UP000030428"/>
    </source>
</evidence>
<dbReference type="EMBL" id="JSZA02000245">
    <property type="protein sequence ID" value="TGO02055.1"/>
    <property type="molecule type" value="Genomic_DNA"/>
</dbReference>
<organism evidence="1 3">
    <name type="scientific">Candidatus Thiomargarita nelsonii</name>
    <dbReference type="NCBI Taxonomy" id="1003181"/>
    <lineage>
        <taxon>Bacteria</taxon>
        <taxon>Pseudomonadati</taxon>
        <taxon>Pseudomonadota</taxon>
        <taxon>Gammaproteobacteria</taxon>
        <taxon>Thiotrichales</taxon>
        <taxon>Thiotrichaceae</taxon>
        <taxon>Thiomargarita</taxon>
    </lineage>
</organism>
<dbReference type="Proteomes" id="UP000030428">
    <property type="component" value="Unassembled WGS sequence"/>
</dbReference>
<evidence type="ECO:0000313" key="2">
    <source>
        <dbReference type="EMBL" id="TGO02481.1"/>
    </source>
</evidence>
<comment type="caution">
    <text evidence="1">The sequence shown here is derived from an EMBL/GenBank/DDBJ whole genome shotgun (WGS) entry which is preliminary data.</text>
</comment>
<accession>A0A4E0QRT2</accession>
<sequence length="62" mass="6718">MIIQREDGKGMELDVVAESNCGRVVLIARTGGPGGSSTNWIEESSEIVGLFQLMLCLCVLYQ</sequence>
<reference evidence="1 3" key="1">
    <citation type="journal article" date="2016" name="Front. Microbiol.">
        <title>Single-Cell (Meta-)Genomics of a Dimorphic Candidatus Thiomargarita nelsonii Reveals Genomic Plasticity.</title>
        <authorList>
            <person name="Flood B.E."/>
            <person name="Fliss P."/>
            <person name="Jones D.S."/>
            <person name="Dick G.J."/>
            <person name="Jain S."/>
            <person name="Kaster A.K."/>
            <person name="Winkel M."/>
            <person name="Mussmann M."/>
            <person name="Bailey J."/>
        </authorList>
    </citation>
    <scope>NUCLEOTIDE SEQUENCE [LARGE SCALE GENOMIC DNA]</scope>
    <source>
        <strain evidence="1">Hydrate Ridge</strain>
    </source>
</reference>
<protein>
    <submittedName>
        <fullName evidence="1">Uncharacterized protein</fullName>
    </submittedName>
</protein>
<keyword evidence="3" id="KW-1185">Reference proteome</keyword>
<evidence type="ECO:0000313" key="1">
    <source>
        <dbReference type="EMBL" id="TGO02055.1"/>
    </source>
</evidence>
<dbReference type="AlphaFoldDB" id="A0A4E0QRT2"/>
<dbReference type="EMBL" id="JSZA02000126">
    <property type="protein sequence ID" value="TGO02481.1"/>
    <property type="molecule type" value="Genomic_DNA"/>
</dbReference>